<comment type="caution">
    <text evidence="8">Lacks conserved residue(s) required for the propagation of feature annotation.</text>
</comment>
<feature type="binding site" evidence="8">
    <location>
        <begin position="32"/>
        <end position="39"/>
    </location>
    <ligand>
        <name>GTP</name>
        <dbReference type="ChEBI" id="CHEBI:37565"/>
        <label>1</label>
    </ligand>
</feature>
<keyword evidence="4 9" id="KW-0677">Repeat</keyword>
<keyword evidence="13" id="KW-1185">Reference proteome</keyword>
<feature type="binding site" evidence="8">
    <location>
        <begin position="311"/>
        <end position="315"/>
    </location>
    <ligand>
        <name>GTP</name>
        <dbReference type="ChEBI" id="CHEBI:37565"/>
        <label>2</label>
    </ligand>
</feature>
<evidence type="ECO:0000259" key="11">
    <source>
        <dbReference type="Pfam" id="PF14714"/>
    </source>
</evidence>
<dbReference type="GO" id="GO:0042254">
    <property type="term" value="P:ribosome biogenesis"/>
    <property type="evidence" value="ECO:0007669"/>
    <property type="project" value="UniProtKB-KW"/>
</dbReference>
<dbReference type="PANTHER" id="PTHR43834">
    <property type="entry name" value="GTPASE DER"/>
    <property type="match status" value="1"/>
</dbReference>
<dbReference type="RefSeq" id="WP_006292919.1">
    <property type="nucleotide sequence ID" value="NZ_ARPM03000159.1"/>
</dbReference>
<evidence type="ECO:0000256" key="5">
    <source>
        <dbReference type="ARBA" id="ARBA00022741"/>
    </source>
</evidence>
<proteinExistence type="inferred from homology"/>
<dbReference type="InterPro" id="IPR015946">
    <property type="entry name" value="KH_dom-like_a/b"/>
</dbReference>
<feature type="binding site" evidence="8">
    <location>
        <begin position="141"/>
        <end position="144"/>
    </location>
    <ligand>
        <name>GTP</name>
        <dbReference type="ChEBI" id="CHEBI:37565"/>
        <label>1</label>
    </ligand>
</feature>
<dbReference type="InterPro" id="IPR027417">
    <property type="entry name" value="P-loop_NTPase"/>
</dbReference>
<comment type="caution">
    <text evidence="12">The sequence shown here is derived from an EMBL/GenBank/DDBJ whole genome shotgun (WGS) entry which is preliminary data.</text>
</comment>
<dbReference type="Gene3D" id="3.30.300.20">
    <property type="match status" value="1"/>
</dbReference>
<protein>
    <recommendedName>
        <fullName evidence="2 8">GTPase Der</fullName>
    </recommendedName>
    <alternativeName>
        <fullName evidence="7 8">GTP-binding protein EngA</fullName>
    </alternativeName>
</protein>
<dbReference type="InterPro" id="IPR006073">
    <property type="entry name" value="GTP-bd"/>
</dbReference>
<evidence type="ECO:0000259" key="10">
    <source>
        <dbReference type="Pfam" id="PF01926"/>
    </source>
</evidence>
<organism evidence="12 13">
    <name type="scientific">Holospora undulata HU1</name>
    <dbReference type="NCBI Taxonomy" id="1321371"/>
    <lineage>
        <taxon>Bacteria</taxon>
        <taxon>Pseudomonadati</taxon>
        <taxon>Pseudomonadota</taxon>
        <taxon>Alphaproteobacteria</taxon>
        <taxon>Holosporales</taxon>
        <taxon>Holosporaceae</taxon>
        <taxon>Holospora</taxon>
    </lineage>
</organism>
<evidence type="ECO:0000256" key="8">
    <source>
        <dbReference type="HAMAP-Rule" id="MF_00195"/>
    </source>
</evidence>
<dbReference type="InterPro" id="IPR016484">
    <property type="entry name" value="GTPase_Der"/>
</dbReference>
<keyword evidence="5 8" id="KW-0547">Nucleotide-binding</keyword>
<dbReference type="NCBIfam" id="TIGR00231">
    <property type="entry name" value="small_GTP"/>
    <property type="match status" value="2"/>
</dbReference>
<evidence type="ECO:0000313" key="13">
    <source>
        <dbReference type="Proteomes" id="UP000026922"/>
    </source>
</evidence>
<dbReference type="InterPro" id="IPR032859">
    <property type="entry name" value="KH_dom-like"/>
</dbReference>
<dbReference type="Pfam" id="PF14714">
    <property type="entry name" value="KH_dom-like"/>
    <property type="match status" value="1"/>
</dbReference>
<feature type="binding site" evidence="8">
    <location>
        <begin position="79"/>
        <end position="83"/>
    </location>
    <ligand>
        <name>GTP</name>
        <dbReference type="ChEBI" id="CHEBI:37565"/>
        <label>1</label>
    </ligand>
</feature>
<dbReference type="AlphaFoldDB" id="A0A061JFY7"/>
<dbReference type="HAMAP" id="MF_00195">
    <property type="entry name" value="GTPase_Der"/>
    <property type="match status" value="1"/>
</dbReference>
<evidence type="ECO:0000256" key="7">
    <source>
        <dbReference type="ARBA" id="ARBA00032345"/>
    </source>
</evidence>
<sequence length="527" mass="58969">MTEHRLLKKGNVFQGKKIVPLQSTLPCVGIVGRANVGKSTLFNRISGKALAITADYEGVTRDWQSFQGKLFDFNFTVLDTPGLGIKDSFFEPSIKIILEDLFSYCQCIIFMVDGSQGINAVDQNILQWLRKQSRPILLVANKCERFKDELQALDFSQWGLGEPIPISALHGQGLWKLKEALSAILSKETSILDSVSFDNQLFTPQTIENPLSTDGCNEENDCKTADYEKAFFGSTRSLVKTSDDISSDVSFTLSEKGIRVAVMGRPNAGKSTFINVCLGMERLLTGPIAGITRDSVEVPLLMGNTPFIFIDTAGARKQAKAKNFLEQLSRASGQRALIFSHVTLLCIDGTRGLEKQDLTLLSSIIEEGRAVAVGLTKWDQIKNKNSYLKSLRKCLDESVLSGRWIPLFPFSSINRKGLEELCSGLKDLYIRWNRRIATGPLNRWMTDCLQDTPAPMINGTLIKLKYITQIKTRPPRFVIFGNQVDALPLHYQRYLLNRLVQTFHLEGVNARISYRTGKNPYEPVKNP</sequence>
<comment type="subunit">
    <text evidence="8">Associates with the 50S ribosomal subunit.</text>
</comment>
<feature type="domain" description="GTPase Der C-terminal KH-domain-like" evidence="11">
    <location>
        <begin position="435"/>
        <end position="515"/>
    </location>
</feature>
<reference evidence="12 13" key="1">
    <citation type="journal article" date="2013" name="Genome Announc.">
        <title>Draft Genome Sequence of Holospora undulata Strain HU1, a Micronucleus-Specific Symbiont of the Ciliate Paramecium caudatum.</title>
        <authorList>
            <person name="Dohra H."/>
            <person name="Suzuki H."/>
            <person name="Suzuki T."/>
            <person name="Tanaka K."/>
            <person name="Fujishima M."/>
        </authorList>
    </citation>
    <scope>NUCLEOTIDE SEQUENCE [LARGE SCALE GENOMIC DNA]</scope>
    <source>
        <strain evidence="12 13">HU1</strain>
    </source>
</reference>
<evidence type="ECO:0000256" key="9">
    <source>
        <dbReference type="RuleBase" id="RU004481"/>
    </source>
</evidence>
<dbReference type="Pfam" id="PF01926">
    <property type="entry name" value="MMR_HSR1"/>
    <property type="match status" value="2"/>
</dbReference>
<dbReference type="InterPro" id="IPR005225">
    <property type="entry name" value="Small_GTP-bd"/>
</dbReference>
<dbReference type="SUPFAM" id="SSF52540">
    <property type="entry name" value="P-loop containing nucleoside triphosphate hydrolases"/>
    <property type="match status" value="2"/>
</dbReference>
<dbReference type="GO" id="GO:0005525">
    <property type="term" value="F:GTP binding"/>
    <property type="evidence" value="ECO:0007669"/>
    <property type="project" value="UniProtKB-UniRule"/>
</dbReference>
<evidence type="ECO:0000256" key="4">
    <source>
        <dbReference type="ARBA" id="ARBA00022737"/>
    </source>
</evidence>
<evidence type="ECO:0000256" key="3">
    <source>
        <dbReference type="ARBA" id="ARBA00022517"/>
    </source>
</evidence>
<feature type="domain" description="G" evidence="10">
    <location>
        <begin position="259"/>
        <end position="376"/>
    </location>
</feature>
<gene>
    <name evidence="8" type="primary">der</name>
    <name evidence="12" type="ORF">K737_300864</name>
</gene>
<dbReference type="Gene3D" id="3.40.50.300">
    <property type="entry name" value="P-loop containing nucleotide triphosphate hydrolases"/>
    <property type="match status" value="2"/>
</dbReference>
<feature type="binding site" evidence="8">
    <location>
        <begin position="264"/>
        <end position="271"/>
    </location>
    <ligand>
        <name>GTP</name>
        <dbReference type="ChEBI" id="CHEBI:37565"/>
        <label>2</label>
    </ligand>
</feature>
<dbReference type="NCBIfam" id="TIGR03594">
    <property type="entry name" value="GTPase_EngA"/>
    <property type="match status" value="1"/>
</dbReference>
<accession>A0A061JFY7</accession>
<keyword evidence="3 8" id="KW-0690">Ribosome biogenesis</keyword>
<dbReference type="EMBL" id="ARPM03000159">
    <property type="protein sequence ID" value="ETZ04706.1"/>
    <property type="molecule type" value="Genomic_DNA"/>
</dbReference>
<comment type="function">
    <text evidence="8 9">GTPase that plays an essential role in the late steps of ribosome biogenesis.</text>
</comment>
<evidence type="ECO:0000256" key="1">
    <source>
        <dbReference type="ARBA" id="ARBA00008279"/>
    </source>
</evidence>
<evidence type="ECO:0000256" key="2">
    <source>
        <dbReference type="ARBA" id="ARBA00020953"/>
    </source>
</evidence>
<name>A0A061JFY7_9PROT</name>
<feature type="domain" description="G" evidence="10">
    <location>
        <begin position="28"/>
        <end position="142"/>
    </location>
</feature>
<dbReference type="FunFam" id="3.30.300.20:FF:000004">
    <property type="entry name" value="GTPase Der"/>
    <property type="match status" value="1"/>
</dbReference>
<dbReference type="PIRSF" id="PIRSF006485">
    <property type="entry name" value="GTP-binding_EngA"/>
    <property type="match status" value="1"/>
</dbReference>
<evidence type="ECO:0000313" key="12">
    <source>
        <dbReference type="EMBL" id="ETZ04706.1"/>
    </source>
</evidence>
<dbReference type="Proteomes" id="UP000026922">
    <property type="component" value="Unassembled WGS sequence"/>
</dbReference>
<dbReference type="CDD" id="cd01894">
    <property type="entry name" value="EngA1"/>
    <property type="match status" value="1"/>
</dbReference>
<dbReference type="PANTHER" id="PTHR43834:SF6">
    <property type="entry name" value="GTPASE DER"/>
    <property type="match status" value="1"/>
</dbReference>
<keyword evidence="6 8" id="KW-0342">GTP-binding</keyword>
<evidence type="ECO:0000256" key="6">
    <source>
        <dbReference type="ARBA" id="ARBA00023134"/>
    </source>
</evidence>
<comment type="similarity">
    <text evidence="1 8 9">Belongs to the TRAFAC class TrmE-Era-EngA-EngB-Septin-like GTPase superfamily. EngA (Der) GTPase family.</text>
</comment>